<sequence length="108" mass="12481">MLIYHINNKIRVKDVIVLAILKKYITEAIYNSLTFLRSINELYERENTELSMCFDIELSTLVNAILENNSSGNIENINCEIGHYILSLILEGDGYMWVCHINPPAYLK</sequence>
<evidence type="ECO:0000313" key="2">
    <source>
        <dbReference type="Proteomes" id="UP000233469"/>
    </source>
</evidence>
<comment type="caution">
    <text evidence="1">The sequence shown here is derived from an EMBL/GenBank/DDBJ whole genome shotgun (WGS) entry which is preliminary data.</text>
</comment>
<organism evidence="1 2">
    <name type="scientific">Rhizophagus irregularis</name>
    <dbReference type="NCBI Taxonomy" id="588596"/>
    <lineage>
        <taxon>Eukaryota</taxon>
        <taxon>Fungi</taxon>
        <taxon>Fungi incertae sedis</taxon>
        <taxon>Mucoromycota</taxon>
        <taxon>Glomeromycotina</taxon>
        <taxon>Glomeromycetes</taxon>
        <taxon>Glomerales</taxon>
        <taxon>Glomeraceae</taxon>
        <taxon>Rhizophagus</taxon>
    </lineage>
</organism>
<reference evidence="1 2" key="1">
    <citation type="submission" date="2016-04" db="EMBL/GenBank/DDBJ databases">
        <title>Genome analyses suggest a sexual origin of heterokaryosis in a supposedly ancient asexual fungus.</title>
        <authorList>
            <person name="Ropars J."/>
            <person name="Sedzielewska K."/>
            <person name="Noel J."/>
            <person name="Charron P."/>
            <person name="Farinelli L."/>
            <person name="Marton T."/>
            <person name="Kruger M."/>
            <person name="Pelin A."/>
            <person name="Brachmann A."/>
            <person name="Corradi N."/>
        </authorList>
    </citation>
    <scope>NUCLEOTIDE SEQUENCE [LARGE SCALE GENOMIC DNA]</scope>
    <source>
        <strain evidence="1 2">C2</strain>
    </source>
</reference>
<gene>
    <name evidence="1" type="ORF">RhiirC2_783551</name>
</gene>
<protein>
    <submittedName>
        <fullName evidence="1">Uncharacterized protein</fullName>
    </submittedName>
</protein>
<name>A0A2N1N0K1_9GLOM</name>
<evidence type="ECO:0000313" key="1">
    <source>
        <dbReference type="EMBL" id="PKK67396.1"/>
    </source>
</evidence>
<dbReference type="AlphaFoldDB" id="A0A2N1N0K1"/>
<reference evidence="1 2" key="2">
    <citation type="submission" date="2017-10" db="EMBL/GenBank/DDBJ databases">
        <title>Extensive intraspecific genome diversity in a model arbuscular mycorrhizal fungus.</title>
        <authorList>
            <person name="Chen E.C.H."/>
            <person name="Morin E."/>
            <person name="Baudet D."/>
            <person name="Noel J."/>
            <person name="Ndikumana S."/>
            <person name="Charron P."/>
            <person name="St-Onge C."/>
            <person name="Giorgi J."/>
            <person name="Grigoriev I.V."/>
            <person name="Roux C."/>
            <person name="Martin F.M."/>
            <person name="Corradi N."/>
        </authorList>
    </citation>
    <scope>NUCLEOTIDE SEQUENCE [LARGE SCALE GENOMIC DNA]</scope>
    <source>
        <strain evidence="1 2">C2</strain>
    </source>
</reference>
<proteinExistence type="predicted"/>
<dbReference type="EMBL" id="LLXL01000966">
    <property type="protein sequence ID" value="PKK67396.1"/>
    <property type="molecule type" value="Genomic_DNA"/>
</dbReference>
<dbReference type="Proteomes" id="UP000233469">
    <property type="component" value="Unassembled WGS sequence"/>
</dbReference>
<accession>A0A2N1N0K1</accession>